<evidence type="ECO:0000313" key="3">
    <source>
        <dbReference type="Proteomes" id="UP001549366"/>
    </source>
</evidence>
<keyword evidence="1" id="KW-0812">Transmembrane</keyword>
<comment type="caution">
    <text evidence="2">The sequence shown here is derived from an EMBL/GenBank/DDBJ whole genome shotgun (WGS) entry which is preliminary data.</text>
</comment>
<organism evidence="2 3">
    <name type="scientific">Endozoicomonas lisbonensis</name>
    <dbReference type="NCBI Taxonomy" id="3120522"/>
    <lineage>
        <taxon>Bacteria</taxon>
        <taxon>Pseudomonadati</taxon>
        <taxon>Pseudomonadota</taxon>
        <taxon>Gammaproteobacteria</taxon>
        <taxon>Oceanospirillales</taxon>
        <taxon>Endozoicomonadaceae</taxon>
        <taxon>Endozoicomonas</taxon>
    </lineage>
</organism>
<proteinExistence type="predicted"/>
<dbReference type="EMBL" id="JBEWTB010000001">
    <property type="protein sequence ID" value="MET4754822.1"/>
    <property type="molecule type" value="Genomic_DNA"/>
</dbReference>
<accession>A0ABV2SAM5</accession>
<gene>
    <name evidence="2" type="ORF">V5J35_000014</name>
</gene>
<keyword evidence="1" id="KW-1133">Transmembrane helix</keyword>
<reference evidence="2 3" key="1">
    <citation type="submission" date="2024-06" db="EMBL/GenBank/DDBJ databases">
        <title>Genomic Encyclopedia of Type Strains, Phase V (KMG-V): Genome sequencing to study the core and pangenomes of soil and plant-associated prokaryotes.</title>
        <authorList>
            <person name="Whitman W."/>
        </authorList>
    </citation>
    <scope>NUCLEOTIDE SEQUENCE [LARGE SCALE GENOMIC DNA]</scope>
    <source>
        <strain evidence="2 3">NE40</strain>
    </source>
</reference>
<dbReference type="Proteomes" id="UP001549366">
    <property type="component" value="Unassembled WGS sequence"/>
</dbReference>
<keyword evidence="3" id="KW-1185">Reference proteome</keyword>
<name>A0ABV2SAM5_9GAMM</name>
<evidence type="ECO:0000313" key="2">
    <source>
        <dbReference type="EMBL" id="MET4754822.1"/>
    </source>
</evidence>
<evidence type="ECO:0000256" key="1">
    <source>
        <dbReference type="SAM" id="Phobius"/>
    </source>
</evidence>
<feature type="transmembrane region" description="Helical" evidence="1">
    <location>
        <begin position="57"/>
        <end position="78"/>
    </location>
</feature>
<sequence>MAKKQKRCVRCGFPVYRGSKPILSHSLKHEYCNYCQELIDDSKYETYLNRTKDKKRFMLISIMLMAVVIVQLALWVIYLN</sequence>
<keyword evidence="1" id="KW-0472">Membrane</keyword>
<protein>
    <submittedName>
        <fullName evidence="2">Cytoskeletal protein RodZ</fullName>
    </submittedName>
</protein>